<dbReference type="OrthoDB" id="10249612at2759"/>
<evidence type="ECO:0000256" key="4">
    <source>
        <dbReference type="ARBA" id="ARBA00012381"/>
    </source>
</evidence>
<organism evidence="11 12">
    <name type="scientific">Sistotremastrum niveocremeum HHB9708</name>
    <dbReference type="NCBI Taxonomy" id="1314777"/>
    <lineage>
        <taxon>Eukaryota</taxon>
        <taxon>Fungi</taxon>
        <taxon>Dikarya</taxon>
        <taxon>Basidiomycota</taxon>
        <taxon>Agaricomycotina</taxon>
        <taxon>Agaricomycetes</taxon>
        <taxon>Sistotremastrales</taxon>
        <taxon>Sistotremastraceae</taxon>
        <taxon>Sertulicium</taxon>
        <taxon>Sertulicium niveocremeum</taxon>
    </lineage>
</organism>
<reference evidence="11 12" key="1">
    <citation type="journal article" date="2016" name="Mol. Biol. Evol.">
        <title>Comparative Genomics of Early-Diverging Mushroom-Forming Fungi Provides Insights into the Origins of Lignocellulose Decay Capabilities.</title>
        <authorList>
            <person name="Nagy L.G."/>
            <person name="Riley R."/>
            <person name="Tritt A."/>
            <person name="Adam C."/>
            <person name="Daum C."/>
            <person name="Floudas D."/>
            <person name="Sun H."/>
            <person name="Yadav J.S."/>
            <person name="Pangilinan J."/>
            <person name="Larsson K.H."/>
            <person name="Matsuura K."/>
            <person name="Barry K."/>
            <person name="Labutti K."/>
            <person name="Kuo R."/>
            <person name="Ohm R.A."/>
            <person name="Bhattacharya S.S."/>
            <person name="Shirouzu T."/>
            <person name="Yoshinaga Y."/>
            <person name="Martin F.M."/>
            <person name="Grigoriev I.V."/>
            <person name="Hibbett D.S."/>
        </authorList>
    </citation>
    <scope>NUCLEOTIDE SEQUENCE [LARGE SCALE GENOMIC DNA]</scope>
    <source>
        <strain evidence="11 12">HHB9708</strain>
    </source>
</reference>
<comment type="catalytic activity">
    <reaction evidence="9">
        <text>a 5'-end NAD(+)-phospho-ribonucleoside in mRNA + H2O = a 5'-end phospho-adenosine-phospho-ribonucleoside in mRNA + beta-nicotinamide D-ribonucleotide + 2 H(+)</text>
        <dbReference type="Rhea" id="RHEA:60876"/>
        <dbReference type="Rhea" id="RHEA-COMP:15698"/>
        <dbReference type="Rhea" id="RHEA-COMP:15719"/>
        <dbReference type="ChEBI" id="CHEBI:14649"/>
        <dbReference type="ChEBI" id="CHEBI:15377"/>
        <dbReference type="ChEBI" id="CHEBI:15378"/>
        <dbReference type="ChEBI" id="CHEBI:144029"/>
        <dbReference type="ChEBI" id="CHEBI:144051"/>
    </reaction>
    <physiologicalReaction direction="left-to-right" evidence="9">
        <dbReference type="Rhea" id="RHEA:60877"/>
    </physiologicalReaction>
</comment>
<dbReference type="GO" id="GO:0006742">
    <property type="term" value="P:NADP+ catabolic process"/>
    <property type="evidence" value="ECO:0007669"/>
    <property type="project" value="TreeGrafter"/>
</dbReference>
<dbReference type="Pfam" id="PF09296">
    <property type="entry name" value="NUDIX-like"/>
    <property type="match status" value="1"/>
</dbReference>
<name>A0A164U710_9AGAM</name>
<dbReference type="GO" id="GO:0005829">
    <property type="term" value="C:cytosol"/>
    <property type="evidence" value="ECO:0007669"/>
    <property type="project" value="TreeGrafter"/>
</dbReference>
<comment type="cofactor">
    <cofactor evidence="1">
        <name>Mg(2+)</name>
        <dbReference type="ChEBI" id="CHEBI:18420"/>
    </cofactor>
</comment>
<evidence type="ECO:0000256" key="2">
    <source>
        <dbReference type="ARBA" id="ARBA00001947"/>
    </source>
</evidence>
<keyword evidence="5" id="KW-0479">Metal-binding</keyword>
<comment type="similarity">
    <text evidence="3">Belongs to the Nudix hydrolase family. NudC subfamily.</text>
</comment>
<evidence type="ECO:0000256" key="8">
    <source>
        <dbReference type="ARBA" id="ARBA00023027"/>
    </source>
</evidence>
<feature type="domain" description="Nudix hydrolase" evidence="10">
    <location>
        <begin position="245"/>
        <end position="372"/>
    </location>
</feature>
<dbReference type="GO" id="GO:0035529">
    <property type="term" value="F:NADH pyrophosphatase activity"/>
    <property type="evidence" value="ECO:0007669"/>
    <property type="project" value="TreeGrafter"/>
</dbReference>
<protein>
    <recommendedName>
        <fullName evidence="4">NAD(+) diphosphatase</fullName>
        <ecNumber evidence="4">3.6.1.22</ecNumber>
    </recommendedName>
</protein>
<dbReference type="CDD" id="cd03429">
    <property type="entry name" value="NUDIX_NADH_pyrophosphatase_Nudt13"/>
    <property type="match status" value="1"/>
</dbReference>
<dbReference type="Proteomes" id="UP000076722">
    <property type="component" value="Unassembled WGS sequence"/>
</dbReference>
<dbReference type="InterPro" id="IPR000086">
    <property type="entry name" value="NUDIX_hydrolase_dom"/>
</dbReference>
<dbReference type="PANTHER" id="PTHR42904:SF6">
    <property type="entry name" value="NAD-CAPPED RNA HYDROLASE NUDT12"/>
    <property type="match status" value="1"/>
</dbReference>
<keyword evidence="7" id="KW-0460">Magnesium</keyword>
<evidence type="ECO:0000256" key="6">
    <source>
        <dbReference type="ARBA" id="ARBA00022801"/>
    </source>
</evidence>
<dbReference type="SUPFAM" id="SSF55811">
    <property type="entry name" value="Nudix"/>
    <property type="match status" value="1"/>
</dbReference>
<dbReference type="InterPro" id="IPR020084">
    <property type="entry name" value="NUDIX_hydrolase_CS"/>
</dbReference>
<proteinExistence type="inferred from homology"/>
<dbReference type="STRING" id="1314777.A0A164U710"/>
<dbReference type="Pfam" id="PF00293">
    <property type="entry name" value="NUDIX"/>
    <property type="match status" value="1"/>
</dbReference>
<dbReference type="GO" id="GO:0046872">
    <property type="term" value="F:metal ion binding"/>
    <property type="evidence" value="ECO:0007669"/>
    <property type="project" value="UniProtKB-KW"/>
</dbReference>
<keyword evidence="8" id="KW-0520">NAD</keyword>
<evidence type="ECO:0000256" key="3">
    <source>
        <dbReference type="ARBA" id="ARBA00009595"/>
    </source>
</evidence>
<evidence type="ECO:0000256" key="9">
    <source>
        <dbReference type="ARBA" id="ARBA00023679"/>
    </source>
</evidence>
<dbReference type="InterPro" id="IPR015797">
    <property type="entry name" value="NUDIX_hydrolase-like_dom_sf"/>
</dbReference>
<dbReference type="AlphaFoldDB" id="A0A164U710"/>
<dbReference type="InterPro" id="IPR015375">
    <property type="entry name" value="NADH_PPase-like_N"/>
</dbReference>
<evidence type="ECO:0000256" key="7">
    <source>
        <dbReference type="ARBA" id="ARBA00022842"/>
    </source>
</evidence>
<dbReference type="GO" id="GO:0019677">
    <property type="term" value="P:NAD+ catabolic process"/>
    <property type="evidence" value="ECO:0007669"/>
    <property type="project" value="TreeGrafter"/>
</dbReference>
<dbReference type="InterPro" id="IPR049734">
    <property type="entry name" value="NudC-like_C"/>
</dbReference>
<dbReference type="PANTHER" id="PTHR42904">
    <property type="entry name" value="NUDIX HYDROLASE, NUDC SUBFAMILY"/>
    <property type="match status" value="1"/>
</dbReference>
<dbReference type="PROSITE" id="PS51462">
    <property type="entry name" value="NUDIX"/>
    <property type="match status" value="1"/>
</dbReference>
<sequence length="433" mass="47386">MAENYVNFLAGNPLNRLSWLRSKTKFLEDIIESNKTQWIVFKNGYPLATTSAEGQVKGLASIGTSPLVNFLGPKPFFGQGQTEGQSGPEHKLLEGARIRGRRLVFLGVHEPEGSAALPSHEFINPENGSDIQGQPWFSIDIGDAPEDELERFLESVPVAAGEKATFVEPRGAHGSFSPLHASIFAEARSMVDWNNRNKFCPACGSPNFAMWAGWKLTCSTLLPWADNGSKAPCPSGTGLQNFAHPRTDPVVIMAVLDQTGEKILLGRNKRFPNGFVSCLAGFLEPGETIEKAVQREIWEEAGIRVSDVKYHSAQPWPYPANLMLGCYATADASQTIRLDLDNELAEARFYTKDEVRAVLAHRDGAVLRRNEYKRLEEVESGKALAPEGEPASTVSALDRPSFRVPPISAVAGVLITEWVNGRITNVAIKSSNL</sequence>
<keyword evidence="6" id="KW-0378">Hydrolase</keyword>
<evidence type="ECO:0000256" key="1">
    <source>
        <dbReference type="ARBA" id="ARBA00001946"/>
    </source>
</evidence>
<accession>A0A164U710</accession>
<dbReference type="Gene3D" id="3.90.79.20">
    <property type="match status" value="1"/>
</dbReference>
<dbReference type="PROSITE" id="PS00893">
    <property type="entry name" value="NUDIX_BOX"/>
    <property type="match status" value="1"/>
</dbReference>
<gene>
    <name evidence="11" type="ORF">SISNIDRAFT_92117</name>
</gene>
<evidence type="ECO:0000313" key="12">
    <source>
        <dbReference type="Proteomes" id="UP000076722"/>
    </source>
</evidence>
<dbReference type="EC" id="3.6.1.22" evidence="4"/>
<evidence type="ECO:0000256" key="5">
    <source>
        <dbReference type="ARBA" id="ARBA00022723"/>
    </source>
</evidence>
<evidence type="ECO:0000259" key="10">
    <source>
        <dbReference type="PROSITE" id="PS51462"/>
    </source>
</evidence>
<dbReference type="GO" id="GO:0005777">
    <property type="term" value="C:peroxisome"/>
    <property type="evidence" value="ECO:0007669"/>
    <property type="project" value="TreeGrafter"/>
</dbReference>
<comment type="cofactor">
    <cofactor evidence="2">
        <name>Zn(2+)</name>
        <dbReference type="ChEBI" id="CHEBI:29105"/>
    </cofactor>
</comment>
<evidence type="ECO:0000313" key="11">
    <source>
        <dbReference type="EMBL" id="KZS92976.1"/>
    </source>
</evidence>
<dbReference type="InterPro" id="IPR050241">
    <property type="entry name" value="NAD-cap_RNA_hydrolase_NudC"/>
</dbReference>
<dbReference type="Gene3D" id="3.90.79.10">
    <property type="entry name" value="Nucleoside Triphosphate Pyrophosphohydrolase"/>
    <property type="match status" value="1"/>
</dbReference>
<dbReference type="EMBL" id="KV419408">
    <property type="protein sequence ID" value="KZS92976.1"/>
    <property type="molecule type" value="Genomic_DNA"/>
</dbReference>
<keyword evidence="12" id="KW-1185">Reference proteome</keyword>